<proteinExistence type="predicted"/>
<keyword evidence="2" id="KW-1185">Reference proteome</keyword>
<evidence type="ECO:0000313" key="1">
    <source>
        <dbReference type="EMBL" id="VEL13774.1"/>
    </source>
</evidence>
<dbReference type="EMBL" id="CAAALY010018891">
    <property type="protein sequence ID" value="VEL13774.1"/>
    <property type="molecule type" value="Genomic_DNA"/>
</dbReference>
<comment type="caution">
    <text evidence="1">The sequence shown here is derived from an EMBL/GenBank/DDBJ whole genome shotgun (WGS) entry which is preliminary data.</text>
</comment>
<evidence type="ECO:0000313" key="2">
    <source>
        <dbReference type="Proteomes" id="UP000784294"/>
    </source>
</evidence>
<sequence>MYPQVGNESSGSCNDLRNRHHALNKISAQRSAKFVHSEPTVWHHLRRQHIGICSLGASNATVDFLTSYRLVETSKLETYAKSFVIEDYEDMDGRINLRAVS</sequence>
<dbReference type="Proteomes" id="UP000784294">
    <property type="component" value="Unassembled WGS sequence"/>
</dbReference>
<protein>
    <submittedName>
        <fullName evidence="1">Uncharacterized protein</fullName>
    </submittedName>
</protein>
<dbReference type="AlphaFoldDB" id="A0A448WK73"/>
<gene>
    <name evidence="1" type="ORF">PXEA_LOCUS7214</name>
</gene>
<name>A0A448WK73_9PLAT</name>
<accession>A0A448WK73</accession>
<reference evidence="1" key="1">
    <citation type="submission" date="2018-11" db="EMBL/GenBank/DDBJ databases">
        <authorList>
            <consortium name="Pathogen Informatics"/>
        </authorList>
    </citation>
    <scope>NUCLEOTIDE SEQUENCE</scope>
</reference>
<organism evidence="1 2">
    <name type="scientific">Protopolystoma xenopodis</name>
    <dbReference type="NCBI Taxonomy" id="117903"/>
    <lineage>
        <taxon>Eukaryota</taxon>
        <taxon>Metazoa</taxon>
        <taxon>Spiralia</taxon>
        <taxon>Lophotrochozoa</taxon>
        <taxon>Platyhelminthes</taxon>
        <taxon>Monogenea</taxon>
        <taxon>Polyopisthocotylea</taxon>
        <taxon>Polystomatidea</taxon>
        <taxon>Polystomatidae</taxon>
        <taxon>Protopolystoma</taxon>
    </lineage>
</organism>